<gene>
    <name evidence="1" type="ORF">BTUL_0018g00060</name>
</gene>
<dbReference type="Proteomes" id="UP000297777">
    <property type="component" value="Unassembled WGS sequence"/>
</dbReference>
<reference evidence="1 2" key="1">
    <citation type="submission" date="2017-12" db="EMBL/GenBank/DDBJ databases">
        <title>Comparative genomics of Botrytis spp.</title>
        <authorList>
            <person name="Valero-Jimenez C.A."/>
            <person name="Tapia P."/>
            <person name="Veloso J."/>
            <person name="Silva-Moreno E."/>
            <person name="Staats M."/>
            <person name="Valdes J.H."/>
            <person name="Van Kan J.A.L."/>
        </authorList>
    </citation>
    <scope>NUCLEOTIDE SEQUENCE [LARGE SCALE GENOMIC DNA]</scope>
    <source>
        <strain evidence="1 2">Bt9001</strain>
    </source>
</reference>
<accession>A0A4Z1F187</accession>
<organism evidence="1 2">
    <name type="scientific">Botrytis tulipae</name>
    <dbReference type="NCBI Taxonomy" id="87230"/>
    <lineage>
        <taxon>Eukaryota</taxon>
        <taxon>Fungi</taxon>
        <taxon>Dikarya</taxon>
        <taxon>Ascomycota</taxon>
        <taxon>Pezizomycotina</taxon>
        <taxon>Leotiomycetes</taxon>
        <taxon>Helotiales</taxon>
        <taxon>Sclerotiniaceae</taxon>
        <taxon>Botrytis</taxon>
    </lineage>
</organism>
<dbReference type="OrthoDB" id="10496976at2759"/>
<keyword evidence="2" id="KW-1185">Reference proteome</keyword>
<comment type="caution">
    <text evidence="1">The sequence shown here is derived from an EMBL/GenBank/DDBJ whole genome shotgun (WGS) entry which is preliminary data.</text>
</comment>
<evidence type="ECO:0000313" key="2">
    <source>
        <dbReference type="Proteomes" id="UP000297777"/>
    </source>
</evidence>
<dbReference type="EMBL" id="PQXH01000018">
    <property type="protein sequence ID" value="TGO17339.1"/>
    <property type="molecule type" value="Genomic_DNA"/>
</dbReference>
<proteinExistence type="predicted"/>
<dbReference type="AlphaFoldDB" id="A0A4Z1F187"/>
<protein>
    <submittedName>
        <fullName evidence="1">Uncharacterized protein</fullName>
    </submittedName>
</protein>
<evidence type="ECO:0000313" key="1">
    <source>
        <dbReference type="EMBL" id="TGO17339.1"/>
    </source>
</evidence>
<sequence>MPYRTRQPQLSVMGSMAKLEGIKMSLLQKKLPKVYKRFALEYDLHVCLMIKESCFQGGKASLEPPRKIAGLRQRLSLPTF</sequence>
<name>A0A4Z1F187_9HELO</name>